<feature type="region of interest" description="Disordered" evidence="6">
    <location>
        <begin position="100"/>
        <end position="123"/>
    </location>
</feature>
<keyword evidence="2" id="KW-0244">Early protein</keyword>
<dbReference type="GO" id="GO:0044196">
    <property type="term" value="C:host cell nucleolus"/>
    <property type="evidence" value="ECO:0007669"/>
    <property type="project" value="UniProtKB-SubCell"/>
</dbReference>
<protein>
    <recommendedName>
        <fullName evidence="5">Protein OPG061</fullName>
    </recommendedName>
</protein>
<dbReference type="EMBL" id="PP711852">
    <property type="protein sequence ID" value="XBH23779.1"/>
    <property type="molecule type" value="Genomic_DNA"/>
</dbReference>
<comment type="subcellular location">
    <subcellularLocation>
        <location evidence="1">Host nucleus</location>
        <location evidence="1">Host nucleolus</location>
    </subcellularLocation>
</comment>
<reference evidence="7" key="1">
    <citation type="journal article" date="2024" name="Microbiome">
        <title>Substantial viral diversity in bats and rodents from East Africa: insights into evolution, recombination, and cocirculation.</title>
        <authorList>
            <person name="Wang D."/>
            <person name="Yang X."/>
            <person name="Ren Z."/>
            <person name="Hu B."/>
            <person name="Zhao H."/>
            <person name="Yang K."/>
            <person name="Shi P."/>
            <person name="Zhang Z."/>
            <person name="Feng Q."/>
            <person name="Nawenja C.V."/>
            <person name="Obanda V."/>
            <person name="Robert K."/>
            <person name="Nalikka B."/>
            <person name="Waruhiu C.N."/>
            <person name="Ochola G.O."/>
            <person name="Onyuok S.O."/>
            <person name="Ochieng H."/>
            <person name="Li B."/>
            <person name="Zhu Y."/>
            <person name="Si H."/>
            <person name="Yin J."/>
            <person name="Kristiansen K."/>
            <person name="Jin X."/>
            <person name="Xu X."/>
            <person name="Xiao M."/>
            <person name="Agwanda B."/>
            <person name="Ommeh S."/>
            <person name="Li J."/>
            <person name="Shi Z.L."/>
        </authorList>
    </citation>
    <scope>NUCLEOTIDE SEQUENCE</scope>
    <source>
        <strain evidence="7">1A/Uganda/UGR70/2019</strain>
    </source>
</reference>
<dbReference type="Pfam" id="PF04708">
    <property type="entry name" value="Pox_F16"/>
    <property type="match status" value="1"/>
</dbReference>
<evidence type="ECO:0000256" key="5">
    <source>
        <dbReference type="ARBA" id="ARBA00034820"/>
    </source>
</evidence>
<feature type="compositionally biased region" description="Polar residues" evidence="6">
    <location>
        <begin position="101"/>
        <end position="121"/>
    </location>
</feature>
<accession>A0AAU7E1E0</accession>
<comment type="similarity">
    <text evidence="4">Belongs to the orthopoxvirus OPG058 family.</text>
</comment>
<evidence type="ECO:0000256" key="6">
    <source>
        <dbReference type="SAM" id="MobiDB-lite"/>
    </source>
</evidence>
<proteinExistence type="inferred from homology"/>
<evidence type="ECO:0000256" key="3">
    <source>
        <dbReference type="ARBA" id="ARBA00022562"/>
    </source>
</evidence>
<organism evidence="7">
    <name type="scientific">Rousettus bat poxvirus</name>
    <dbReference type="NCBI Taxonomy" id="3141933"/>
    <lineage>
        <taxon>Viruses</taxon>
        <taxon>Varidnaviria</taxon>
        <taxon>Bamfordvirae</taxon>
        <taxon>Nucleocytoviricota</taxon>
        <taxon>Pokkesviricetes</taxon>
        <taxon>Chitovirales</taxon>
        <taxon>Poxviridae</taxon>
    </lineage>
</organism>
<evidence type="ECO:0000256" key="4">
    <source>
        <dbReference type="ARBA" id="ARBA00034705"/>
    </source>
</evidence>
<evidence type="ECO:0000313" key="7">
    <source>
        <dbReference type="EMBL" id="XBH23779.1"/>
    </source>
</evidence>
<sequence>MALLAASRLVASMPARRFVCINGTGDWTLPGGGDRRAQGGDCGRSTLSTHEAEPGLMHSTDFSPESTTYFSTRIFPSAVSKTNGSRRMVIYSPKKRILRTAESSKNKQSSVCGARGTSMQQEWDLGATPREEEDGRAEDAEGGGACGTDEPAALACAADRRAAVVCVCLVSLLEDSAMFQSSVCREYCIRHGLTVTAILQNHGRAGLETINWEEWRCVISGCSPGHIVFYRLRHVSVAVRELYDAIGIPSVTLHFVQDGLVYGGEFRVPAFRLAPLTMSTETRHKLRDLITLTHMNTCSPSVVNAFVTENFGSFDDLLRLLRSNVVLATMELNRFRLQRTALYRTRRRTVMRWPLHFGDFMKHLQRLRSMFDGTVRDICASMETVSLGSAGGENRS</sequence>
<dbReference type="InterPro" id="IPR006798">
    <property type="entry name" value="Poxvirus_F16"/>
</dbReference>
<reference evidence="7" key="2">
    <citation type="submission" date="2024-02" db="EMBL/GenBank/DDBJ databases">
        <authorList>
            <person name="Hu B."/>
        </authorList>
    </citation>
    <scope>NUCLEOTIDE SEQUENCE</scope>
    <source>
        <strain evidence="7">1A/Uganda/UGR70/2019</strain>
    </source>
</reference>
<keyword evidence="3" id="KW-1048">Host nucleus</keyword>
<feature type="region of interest" description="Disordered" evidence="6">
    <location>
        <begin position="30"/>
        <end position="62"/>
    </location>
</feature>
<evidence type="ECO:0000256" key="2">
    <source>
        <dbReference type="ARBA" id="ARBA00022518"/>
    </source>
</evidence>
<name>A0AAU7E1E0_9POXV</name>
<evidence type="ECO:0000256" key="1">
    <source>
        <dbReference type="ARBA" id="ARBA00004307"/>
    </source>
</evidence>